<dbReference type="EMBL" id="FN653016">
    <property type="protein sequence ID" value="CBY07050.1"/>
    <property type="molecule type" value="Genomic_DNA"/>
</dbReference>
<evidence type="ECO:0000256" key="1">
    <source>
        <dbReference type="SAM" id="MobiDB-lite"/>
    </source>
</evidence>
<evidence type="ECO:0000313" key="2">
    <source>
        <dbReference type="EMBL" id="CBY07050.1"/>
    </source>
</evidence>
<organism evidence="2">
    <name type="scientific">Oikopleura dioica</name>
    <name type="common">Tunicate</name>
    <dbReference type="NCBI Taxonomy" id="34765"/>
    <lineage>
        <taxon>Eukaryota</taxon>
        <taxon>Metazoa</taxon>
        <taxon>Chordata</taxon>
        <taxon>Tunicata</taxon>
        <taxon>Appendicularia</taxon>
        <taxon>Copelata</taxon>
        <taxon>Oikopleuridae</taxon>
        <taxon>Oikopleura</taxon>
    </lineage>
</organism>
<dbReference type="OrthoDB" id="10414245at2759"/>
<proteinExistence type="predicted"/>
<accession>E4WTD6</accession>
<sequence>MKLLASFLGLSAGNIVYPSNYEFPSDGKYEKKNTFCLKHEGEFSGVNYAKSFPEVSNDMKLAEKWLSNKGAANFKSSMSVMFNKEFRPESSLLLHGCEDGPDVMGLFFEEELVGARFDVKDDCDFYVLTPAKGALPYKQSHEFNFSANNARKFMKQRANFRKIAGRDLEITKQNGHNEECHKVEKWMKNKNVYLEVGMYPYMQNEVSLWDKNLTGALDNIAMMNKLDDIPMKVGKEMYEQALTIQAMYKGLWDFGMHAEADAMGIEVPCFKLQNCLSDPMNDCLDLIKQCGDQKMLEGLIQKFLARNPEFYGNLDFGDVGMLLAQIDAGTEDEKVFYDRFVRRFVDLLEKNNPEWKLTEDEKEGLKYMAGQLLMEIDEWEKNSDEWNGKPDTEDDMSIVTVISDLVEDPLGFLENMAEMDMNGLMKMLRSTLGPIMNEEIMMVVEDVMRSIDMEMVGDMLNGLTAVIRGDMSFDELLGEIMGGMMGGDLSGITSAVDEILKMLQIDENEMVLANGFLDVGGMILMDVDGFLEAVNKSPDEVASRITFAFSEWFEMVGIDELQALDIVLGSPLFSFDTATFNASISSENPNDMYAAIALVSENIFESLSYIEDNLIDAGFIEGSLLPADMLSAIKGNVDQVANGILWSFLNLPQDLIAFGVIEVIVSEVNNVLSDYVGFQPQHLAFMIASMRQQINMGYEMSKLFILPRVADAIDVAMDGRDTLSGLLNVAIDQVNFIGNMTDFTINFDEIDAMLTDAPGIKAWIDAIRYGFLASFDDTYFSEFSDSSSSSFSESDEFENETDSGFVDSSSSSFANNF</sequence>
<dbReference type="InParanoid" id="E4WTD6"/>
<reference evidence="2" key="1">
    <citation type="journal article" date="2010" name="Science">
        <title>Plasticity of animal genome architecture unmasked by rapid evolution of a pelagic tunicate.</title>
        <authorList>
            <person name="Denoeud F."/>
            <person name="Henriet S."/>
            <person name="Mungpakdee S."/>
            <person name="Aury J.M."/>
            <person name="Da Silva C."/>
            <person name="Brinkmann H."/>
            <person name="Mikhaleva J."/>
            <person name="Olsen L.C."/>
            <person name="Jubin C."/>
            <person name="Canestro C."/>
            <person name="Bouquet J.M."/>
            <person name="Danks G."/>
            <person name="Poulain J."/>
            <person name="Campsteijn C."/>
            <person name="Adamski M."/>
            <person name="Cross I."/>
            <person name="Yadetie F."/>
            <person name="Muffato M."/>
            <person name="Louis A."/>
            <person name="Butcher S."/>
            <person name="Tsagkogeorga G."/>
            <person name="Konrad A."/>
            <person name="Singh S."/>
            <person name="Jensen M.F."/>
            <person name="Cong E.H."/>
            <person name="Eikeseth-Otteraa H."/>
            <person name="Noel B."/>
            <person name="Anthouard V."/>
            <person name="Porcel B.M."/>
            <person name="Kachouri-Lafond R."/>
            <person name="Nishino A."/>
            <person name="Ugolini M."/>
            <person name="Chourrout P."/>
            <person name="Nishida H."/>
            <person name="Aasland R."/>
            <person name="Huzurbazar S."/>
            <person name="Westhof E."/>
            <person name="Delsuc F."/>
            <person name="Lehrach H."/>
            <person name="Reinhardt R."/>
            <person name="Weissenbach J."/>
            <person name="Roy S.W."/>
            <person name="Artiguenave F."/>
            <person name="Postlethwait J.H."/>
            <person name="Manak J.R."/>
            <person name="Thompson E.M."/>
            <person name="Jaillon O."/>
            <person name="Du Pasquier L."/>
            <person name="Boudinot P."/>
            <person name="Liberles D.A."/>
            <person name="Volff J.N."/>
            <person name="Philippe H."/>
            <person name="Lenhard B."/>
            <person name="Roest Crollius H."/>
            <person name="Wincker P."/>
            <person name="Chourrout D."/>
        </authorList>
    </citation>
    <scope>NUCLEOTIDE SEQUENCE [LARGE SCALE GENOMIC DNA]</scope>
</reference>
<keyword evidence="3" id="KW-1185">Reference proteome</keyword>
<feature type="compositionally biased region" description="Low complexity" evidence="1">
    <location>
        <begin position="808"/>
        <end position="817"/>
    </location>
</feature>
<dbReference type="AlphaFoldDB" id="E4WTD6"/>
<name>E4WTD6_OIKDI</name>
<gene>
    <name evidence="2" type="ORF">GSOID_T00006133001</name>
</gene>
<dbReference type="Proteomes" id="UP000001307">
    <property type="component" value="Unassembled WGS sequence"/>
</dbReference>
<evidence type="ECO:0000313" key="3">
    <source>
        <dbReference type="Proteomes" id="UP000001307"/>
    </source>
</evidence>
<protein>
    <submittedName>
        <fullName evidence="2">Uncharacterized protein</fullName>
    </submittedName>
</protein>
<feature type="region of interest" description="Disordered" evidence="1">
    <location>
        <begin position="788"/>
        <end position="817"/>
    </location>
</feature>